<keyword evidence="10" id="KW-1185">Reference proteome</keyword>
<evidence type="ECO:0000256" key="5">
    <source>
        <dbReference type="ARBA" id="ARBA00023204"/>
    </source>
</evidence>
<gene>
    <name evidence="9" type="primary">umuD</name>
    <name evidence="9" type="ORF">VB774_04320</name>
</gene>
<accession>A0ABU5TFC2</accession>
<dbReference type="InterPro" id="IPR015927">
    <property type="entry name" value="Peptidase_S24_S26A/B/C"/>
</dbReference>
<organism evidence="9 10">
    <name type="scientific">Pseudanabaena galeata UHCC 0370</name>
    <dbReference type="NCBI Taxonomy" id="3110310"/>
    <lineage>
        <taxon>Bacteria</taxon>
        <taxon>Bacillati</taxon>
        <taxon>Cyanobacteriota</taxon>
        <taxon>Cyanophyceae</taxon>
        <taxon>Pseudanabaenales</taxon>
        <taxon>Pseudanabaenaceae</taxon>
        <taxon>Pseudanabaena</taxon>
    </lineage>
</organism>
<keyword evidence="4 7" id="KW-0068">Autocatalytic cleavage</keyword>
<dbReference type="SUPFAM" id="SSF51306">
    <property type="entry name" value="LexA/Signal peptidase"/>
    <property type="match status" value="1"/>
</dbReference>
<protein>
    <submittedName>
        <fullName evidence="9">Translesion error-prone DNA polymerase V autoproteolytic subunit</fullName>
        <ecNumber evidence="9">2.7.7.7</ecNumber>
    </submittedName>
</protein>
<evidence type="ECO:0000256" key="1">
    <source>
        <dbReference type="ARBA" id="ARBA00007484"/>
    </source>
</evidence>
<keyword evidence="9" id="KW-0548">Nucleotidyltransferase</keyword>
<dbReference type="InterPro" id="IPR006197">
    <property type="entry name" value="Peptidase_S24_LexA"/>
</dbReference>
<evidence type="ECO:0000313" key="10">
    <source>
        <dbReference type="Proteomes" id="UP001301388"/>
    </source>
</evidence>
<evidence type="ECO:0000259" key="8">
    <source>
        <dbReference type="Pfam" id="PF00717"/>
    </source>
</evidence>
<dbReference type="Proteomes" id="UP001301388">
    <property type="component" value="Unassembled WGS sequence"/>
</dbReference>
<dbReference type="InterPro" id="IPR050077">
    <property type="entry name" value="LexA_repressor"/>
</dbReference>
<dbReference type="GO" id="GO:0003887">
    <property type="term" value="F:DNA-directed DNA polymerase activity"/>
    <property type="evidence" value="ECO:0007669"/>
    <property type="project" value="UniProtKB-EC"/>
</dbReference>
<dbReference type="Gene3D" id="2.10.109.10">
    <property type="entry name" value="Umud Fragment, subunit A"/>
    <property type="match status" value="1"/>
</dbReference>
<name>A0ABU5TFC2_9CYAN</name>
<evidence type="ECO:0000256" key="2">
    <source>
        <dbReference type="ARBA" id="ARBA00022763"/>
    </source>
</evidence>
<dbReference type="CDD" id="cd06529">
    <property type="entry name" value="S24_LexA-like"/>
    <property type="match status" value="1"/>
</dbReference>
<keyword evidence="9" id="KW-0808">Transferase</keyword>
<keyword evidence="5" id="KW-0234">DNA repair</keyword>
<keyword evidence="2" id="KW-0227">DNA damage</keyword>
<keyword evidence="6" id="KW-0742">SOS response</keyword>
<evidence type="ECO:0000256" key="4">
    <source>
        <dbReference type="ARBA" id="ARBA00022813"/>
    </source>
</evidence>
<dbReference type="EMBL" id="JAYGIE010000012">
    <property type="protein sequence ID" value="MEA5476839.1"/>
    <property type="molecule type" value="Genomic_DNA"/>
</dbReference>
<dbReference type="InterPro" id="IPR039418">
    <property type="entry name" value="LexA-like"/>
</dbReference>
<evidence type="ECO:0000313" key="9">
    <source>
        <dbReference type="EMBL" id="MEA5476839.1"/>
    </source>
</evidence>
<dbReference type="Pfam" id="PF00717">
    <property type="entry name" value="Peptidase_S24"/>
    <property type="match status" value="1"/>
</dbReference>
<dbReference type="InterPro" id="IPR036286">
    <property type="entry name" value="LexA/Signal_pep-like_sf"/>
</dbReference>
<dbReference type="NCBIfam" id="NF007621">
    <property type="entry name" value="PRK10276.1"/>
    <property type="match status" value="1"/>
</dbReference>
<dbReference type="PANTHER" id="PTHR33516:SF2">
    <property type="entry name" value="LEXA REPRESSOR-RELATED"/>
    <property type="match status" value="1"/>
</dbReference>
<keyword evidence="3 7" id="KW-0378">Hydrolase</keyword>
<evidence type="ECO:0000256" key="7">
    <source>
        <dbReference type="RuleBase" id="RU003991"/>
    </source>
</evidence>
<sequence length="204" mass="22781">MESDEPPQSKFRQLKSSRHDPSAFNIQLLTSKNVVNIGSWTKEQVSGLAESVRDIHLPDMSTKLELPLQNCSVPAGFPSPAEDYVEHKLDLNSYLVTHPAATFFVRASGNSMTGANIHDGDLLIVDRSIEAAHNDIVIAVVLGEITVKRLHYLRGEIALVPENESYQTIFINEHSDLHIWGVVTNAIHCVRPKSRKKIRPSRLQ</sequence>
<comment type="caution">
    <text evidence="9">The sequence shown here is derived from an EMBL/GenBank/DDBJ whole genome shotgun (WGS) entry which is preliminary data.</text>
</comment>
<dbReference type="PRINTS" id="PR00726">
    <property type="entry name" value="LEXASERPTASE"/>
</dbReference>
<comment type="similarity">
    <text evidence="1 7">Belongs to the peptidase S24 family.</text>
</comment>
<dbReference type="PANTHER" id="PTHR33516">
    <property type="entry name" value="LEXA REPRESSOR"/>
    <property type="match status" value="1"/>
</dbReference>
<dbReference type="RefSeq" id="WP_323260098.1">
    <property type="nucleotide sequence ID" value="NZ_JAYGIE010000012.1"/>
</dbReference>
<evidence type="ECO:0000256" key="6">
    <source>
        <dbReference type="ARBA" id="ARBA00023236"/>
    </source>
</evidence>
<proteinExistence type="inferred from homology"/>
<evidence type="ECO:0000256" key="3">
    <source>
        <dbReference type="ARBA" id="ARBA00022801"/>
    </source>
</evidence>
<feature type="domain" description="Peptidase S24/S26A/S26B/S26C" evidence="8">
    <location>
        <begin position="72"/>
        <end position="183"/>
    </location>
</feature>
<dbReference type="EC" id="2.7.7.7" evidence="9"/>
<reference evidence="9 10" key="1">
    <citation type="submission" date="2023-12" db="EMBL/GenBank/DDBJ databases">
        <title>Baltic Sea Cyanobacteria.</title>
        <authorList>
            <person name="Delbaje E."/>
            <person name="Fewer D.P."/>
            <person name="Shishido T.K."/>
        </authorList>
    </citation>
    <scope>NUCLEOTIDE SEQUENCE [LARGE SCALE GENOMIC DNA]</scope>
    <source>
        <strain evidence="9 10">UHCC 0370</strain>
    </source>
</reference>